<sequence>MLNIPQNAALVIIDVQQAFDLIEYWGGNRNNPECEKNIAKLLHAWRTTSRKIYHVQHCSVEPGSPLSPKHPGNAFKPEATPLGGEPIFKKTVNSAFIGTTLESELRKDGCEWVFLVGLTTNHCVETSTRMSGNLGFNTFLVDDACATFDRVGPNGKKHLAEDIHEMTMSNLSGEFCTVVQTEEILNSINH</sequence>
<dbReference type="PANTHER" id="PTHR43540:SF1">
    <property type="entry name" value="ISOCHORISMATASE HYDROLASE"/>
    <property type="match status" value="1"/>
</dbReference>
<accession>A0ABR2W501</accession>
<gene>
    <name evidence="4" type="ORF">K7432_004257</name>
</gene>
<name>A0ABR2W501_9FUNG</name>
<protein>
    <recommendedName>
        <fullName evidence="3">Isochorismatase-like domain-containing protein</fullName>
    </recommendedName>
</protein>
<reference evidence="4 5" key="1">
    <citation type="submission" date="2023-04" db="EMBL/GenBank/DDBJ databases">
        <title>Genome of Basidiobolus ranarum AG-B5.</title>
        <authorList>
            <person name="Stajich J.E."/>
            <person name="Carter-House D."/>
            <person name="Gryganskyi A."/>
        </authorList>
    </citation>
    <scope>NUCLEOTIDE SEQUENCE [LARGE SCALE GENOMIC DNA]</scope>
    <source>
        <strain evidence="4 5">AG-B5</strain>
    </source>
</reference>
<evidence type="ECO:0000313" key="4">
    <source>
        <dbReference type="EMBL" id="KAK9720270.1"/>
    </source>
</evidence>
<evidence type="ECO:0000256" key="1">
    <source>
        <dbReference type="ARBA" id="ARBA00006336"/>
    </source>
</evidence>
<evidence type="ECO:0000313" key="5">
    <source>
        <dbReference type="Proteomes" id="UP001479436"/>
    </source>
</evidence>
<dbReference type="InterPro" id="IPR050272">
    <property type="entry name" value="Isochorismatase-like_hydrls"/>
</dbReference>
<dbReference type="EMBL" id="JASJQH010007019">
    <property type="protein sequence ID" value="KAK9720270.1"/>
    <property type="molecule type" value="Genomic_DNA"/>
</dbReference>
<dbReference type="Proteomes" id="UP001479436">
    <property type="component" value="Unassembled WGS sequence"/>
</dbReference>
<comment type="similarity">
    <text evidence="1">Belongs to the isochorismatase family.</text>
</comment>
<dbReference type="Gene3D" id="3.40.50.850">
    <property type="entry name" value="Isochorismatase-like"/>
    <property type="match status" value="1"/>
</dbReference>
<dbReference type="SUPFAM" id="SSF52499">
    <property type="entry name" value="Isochorismatase-like hydrolases"/>
    <property type="match status" value="1"/>
</dbReference>
<evidence type="ECO:0000256" key="2">
    <source>
        <dbReference type="ARBA" id="ARBA00022801"/>
    </source>
</evidence>
<dbReference type="Pfam" id="PF00857">
    <property type="entry name" value="Isochorismatase"/>
    <property type="match status" value="1"/>
</dbReference>
<feature type="domain" description="Isochorismatase-like" evidence="3">
    <location>
        <begin position="8"/>
        <end position="183"/>
    </location>
</feature>
<keyword evidence="2" id="KW-0378">Hydrolase</keyword>
<organism evidence="4 5">
    <name type="scientific">Basidiobolus ranarum</name>
    <dbReference type="NCBI Taxonomy" id="34480"/>
    <lineage>
        <taxon>Eukaryota</taxon>
        <taxon>Fungi</taxon>
        <taxon>Fungi incertae sedis</taxon>
        <taxon>Zoopagomycota</taxon>
        <taxon>Entomophthoromycotina</taxon>
        <taxon>Basidiobolomycetes</taxon>
        <taxon>Basidiobolales</taxon>
        <taxon>Basidiobolaceae</taxon>
        <taxon>Basidiobolus</taxon>
    </lineage>
</organism>
<comment type="caution">
    <text evidence="4">The sequence shown here is derived from an EMBL/GenBank/DDBJ whole genome shotgun (WGS) entry which is preliminary data.</text>
</comment>
<evidence type="ECO:0000259" key="3">
    <source>
        <dbReference type="Pfam" id="PF00857"/>
    </source>
</evidence>
<proteinExistence type="inferred from homology"/>
<dbReference type="InterPro" id="IPR036380">
    <property type="entry name" value="Isochorismatase-like_sf"/>
</dbReference>
<keyword evidence="5" id="KW-1185">Reference proteome</keyword>
<dbReference type="PANTHER" id="PTHR43540">
    <property type="entry name" value="PEROXYUREIDOACRYLATE/UREIDOACRYLATE AMIDOHYDROLASE-RELATED"/>
    <property type="match status" value="1"/>
</dbReference>
<dbReference type="InterPro" id="IPR000868">
    <property type="entry name" value="Isochorismatase-like_dom"/>
</dbReference>
<dbReference type="CDD" id="cd01014">
    <property type="entry name" value="nicotinamidase_related"/>
    <property type="match status" value="1"/>
</dbReference>